<evidence type="ECO:0000313" key="3">
    <source>
        <dbReference type="Proteomes" id="UP001526201"/>
    </source>
</evidence>
<sequence>MFTGRRYAATAAPVPATGWRRGRRFAVAAATARAFTSADATGPAVAATGITAARVAVVATWPVTGRTVVPIPVPVAIAVAASRTVRVAPAGAVPPAGPTATAGSGVVIFRAAILPVAGLALTTAPAGSGCGHGHPKAAGSAHQQTASDQTADRRAPHP</sequence>
<dbReference type="Proteomes" id="UP001526201">
    <property type="component" value="Unassembled WGS sequence"/>
</dbReference>
<proteinExistence type="predicted"/>
<accession>A0ABT3C9S3</accession>
<comment type="caution">
    <text evidence="2">The sequence shown here is derived from an EMBL/GenBank/DDBJ whole genome shotgun (WGS) entry which is preliminary data.</text>
</comment>
<organism evidence="2 3">
    <name type="scientific">Mycolicibacterium komossense</name>
    <dbReference type="NCBI Taxonomy" id="1779"/>
    <lineage>
        <taxon>Bacteria</taxon>
        <taxon>Bacillati</taxon>
        <taxon>Actinomycetota</taxon>
        <taxon>Actinomycetes</taxon>
        <taxon>Mycobacteriales</taxon>
        <taxon>Mycobacteriaceae</taxon>
        <taxon>Mycolicibacterium</taxon>
    </lineage>
</organism>
<keyword evidence="3" id="KW-1185">Reference proteome</keyword>
<protein>
    <submittedName>
        <fullName evidence="2">Uncharacterized protein</fullName>
    </submittedName>
</protein>
<evidence type="ECO:0000256" key="1">
    <source>
        <dbReference type="SAM" id="MobiDB-lite"/>
    </source>
</evidence>
<name>A0ABT3C9S3_9MYCO</name>
<reference evidence="2 3" key="1">
    <citation type="journal article" date="2022" name="BMC Genomics">
        <title>Comparative genome analysis of mycobacteria focusing on tRNA and non-coding RNA.</title>
        <authorList>
            <person name="Behra P.R.K."/>
            <person name="Pettersson B.M.F."/>
            <person name="Ramesh M."/>
            <person name="Das S."/>
            <person name="Dasgupta S."/>
            <person name="Kirsebom L.A."/>
        </authorList>
    </citation>
    <scope>NUCLEOTIDE SEQUENCE [LARGE SCALE GENOMIC DNA]</scope>
    <source>
        <strain evidence="2 3">DSM 44078</strain>
    </source>
</reference>
<dbReference type="RefSeq" id="WP_264067016.1">
    <property type="nucleotide sequence ID" value="NZ_JACKTY010000020.1"/>
</dbReference>
<feature type="region of interest" description="Disordered" evidence="1">
    <location>
        <begin position="129"/>
        <end position="158"/>
    </location>
</feature>
<evidence type="ECO:0000313" key="2">
    <source>
        <dbReference type="EMBL" id="MCV7226188.1"/>
    </source>
</evidence>
<dbReference type="EMBL" id="JACKTY010000020">
    <property type="protein sequence ID" value="MCV7226188.1"/>
    <property type="molecule type" value="Genomic_DNA"/>
</dbReference>
<gene>
    <name evidence="2" type="ORF">H7J73_09105</name>
</gene>